<dbReference type="PANTHER" id="PTHR11475:SF4">
    <property type="entry name" value="CHORION PEROXIDASE"/>
    <property type="match status" value="1"/>
</dbReference>
<feature type="signal peptide" evidence="5">
    <location>
        <begin position="1"/>
        <end position="23"/>
    </location>
</feature>
<keyword evidence="4" id="KW-0479">Metal-binding</keyword>
<evidence type="ECO:0000313" key="7">
    <source>
        <dbReference type="Proteomes" id="UP001153069"/>
    </source>
</evidence>
<dbReference type="PANTHER" id="PTHR11475">
    <property type="entry name" value="OXIDASE/PEROXIDASE"/>
    <property type="match status" value="1"/>
</dbReference>
<dbReference type="OrthoDB" id="823504at2759"/>
<accession>A0A9N8E8Q8</accession>
<dbReference type="PROSITE" id="PS50292">
    <property type="entry name" value="PEROXIDASE_3"/>
    <property type="match status" value="1"/>
</dbReference>
<feature type="chain" id="PRO_5040258979" evidence="5">
    <location>
        <begin position="24"/>
        <end position="852"/>
    </location>
</feature>
<evidence type="ECO:0000256" key="3">
    <source>
        <dbReference type="ARBA" id="ARBA00023180"/>
    </source>
</evidence>
<keyword evidence="5" id="KW-0732">Signal</keyword>
<evidence type="ECO:0000256" key="1">
    <source>
        <dbReference type="ARBA" id="ARBA00004613"/>
    </source>
</evidence>
<evidence type="ECO:0000313" key="6">
    <source>
        <dbReference type="EMBL" id="CAB9514711.1"/>
    </source>
</evidence>
<comment type="caution">
    <text evidence="6">The sequence shown here is derived from an EMBL/GenBank/DDBJ whole genome shotgun (WGS) entry which is preliminary data.</text>
</comment>
<name>A0A9N8E8Q8_9STRA</name>
<keyword evidence="3" id="KW-0325">Glycoprotein</keyword>
<evidence type="ECO:0000256" key="2">
    <source>
        <dbReference type="ARBA" id="ARBA00022525"/>
    </source>
</evidence>
<feature type="binding site" description="axial binding residue" evidence="4">
    <location>
        <position position="529"/>
    </location>
    <ligand>
        <name>heme b</name>
        <dbReference type="ChEBI" id="CHEBI:60344"/>
    </ligand>
    <ligandPart>
        <name>Fe</name>
        <dbReference type="ChEBI" id="CHEBI:18248"/>
    </ligandPart>
</feature>
<dbReference type="GO" id="GO:0004601">
    <property type="term" value="F:peroxidase activity"/>
    <property type="evidence" value="ECO:0007669"/>
    <property type="project" value="InterPro"/>
</dbReference>
<dbReference type="Pfam" id="PF03098">
    <property type="entry name" value="An_peroxidase"/>
    <property type="match status" value="2"/>
</dbReference>
<dbReference type="EMBL" id="CAICTM010000669">
    <property type="protein sequence ID" value="CAB9514711.1"/>
    <property type="molecule type" value="Genomic_DNA"/>
</dbReference>
<evidence type="ECO:0000256" key="4">
    <source>
        <dbReference type="PIRSR" id="PIRSR619791-2"/>
    </source>
</evidence>
<dbReference type="AlphaFoldDB" id="A0A9N8E8Q8"/>
<keyword evidence="4" id="KW-0349">Heme</keyword>
<keyword evidence="2" id="KW-0964">Secreted</keyword>
<reference evidence="6" key="1">
    <citation type="submission" date="2020-06" db="EMBL/GenBank/DDBJ databases">
        <authorList>
            <consortium name="Plant Systems Biology data submission"/>
        </authorList>
    </citation>
    <scope>NUCLEOTIDE SEQUENCE</scope>
    <source>
        <strain evidence="6">D6</strain>
    </source>
</reference>
<dbReference type="InterPro" id="IPR010255">
    <property type="entry name" value="Haem_peroxidase_sf"/>
</dbReference>
<organism evidence="6 7">
    <name type="scientific">Seminavis robusta</name>
    <dbReference type="NCBI Taxonomy" id="568900"/>
    <lineage>
        <taxon>Eukaryota</taxon>
        <taxon>Sar</taxon>
        <taxon>Stramenopiles</taxon>
        <taxon>Ochrophyta</taxon>
        <taxon>Bacillariophyta</taxon>
        <taxon>Bacillariophyceae</taxon>
        <taxon>Bacillariophycidae</taxon>
        <taxon>Naviculales</taxon>
        <taxon>Naviculaceae</taxon>
        <taxon>Seminavis</taxon>
    </lineage>
</organism>
<dbReference type="InterPro" id="IPR037120">
    <property type="entry name" value="Haem_peroxidase_sf_animal"/>
</dbReference>
<evidence type="ECO:0000256" key="5">
    <source>
        <dbReference type="SAM" id="SignalP"/>
    </source>
</evidence>
<comment type="subcellular location">
    <subcellularLocation>
        <location evidence="1">Secreted</location>
    </subcellularLocation>
</comment>
<keyword evidence="4" id="KW-0408">Iron</keyword>
<dbReference type="GO" id="GO:0005576">
    <property type="term" value="C:extracellular region"/>
    <property type="evidence" value="ECO:0007669"/>
    <property type="project" value="UniProtKB-SubCell"/>
</dbReference>
<protein>
    <submittedName>
        <fullName evidence="6">Peroxidasin homolog</fullName>
    </submittedName>
</protein>
<dbReference type="InterPro" id="IPR019791">
    <property type="entry name" value="Haem_peroxidase_animal"/>
</dbReference>
<keyword evidence="7" id="KW-1185">Reference proteome</keyword>
<dbReference type="GO" id="GO:0046872">
    <property type="term" value="F:metal ion binding"/>
    <property type="evidence" value="ECO:0007669"/>
    <property type="project" value="UniProtKB-KW"/>
</dbReference>
<dbReference type="GO" id="GO:0006979">
    <property type="term" value="P:response to oxidative stress"/>
    <property type="evidence" value="ECO:0007669"/>
    <property type="project" value="InterPro"/>
</dbReference>
<dbReference type="SUPFAM" id="SSF48113">
    <property type="entry name" value="Heme-dependent peroxidases"/>
    <property type="match status" value="1"/>
</dbReference>
<gene>
    <name evidence="6" type="ORF">SEMRO_670_G184640.1</name>
</gene>
<sequence length="852" mass="94775">MKFRVTTAVILLLLFEGATKVHSEQEVLVGIEDAGECDPDAPPSYDGSCNNLKNPLKGAGYSADKNPNGILLRDVSMRGYIMDGENNYKEPRGDIDPRLVSDAILKTENVEFPVKHHANLMHTFFGQFISHDVVRTVFPNFELEEQSTLLDIQPDPDAPEFVHAVHIKPTDSTTSSGYREQRNGASSFLDLNHVYGLDSTVAALLREFKRGRLLASNVTKEFTWMPTNHRDFRLCDCVNTTDGTPWHLLKEDHSNVYDIHRESLRGFTPEPLDVEMRRQGIPQPCFSAASFCIPPKGRAFFPNPSCDVTPNLPVPLPMCNSSVTSEEDEDIILNQTDEGETPPLIPEAPFPGVAIPALVYDDCVEPARRLEEVMCMARTEPIYNKESKWVIPEGREWPPRGDEVPDPPFDAILAASRNLDEFFVGGDDRNIENAGIFVLHNMFFREHNYQAGLLEEAHPDWNDEQLFQEARRRVTAAYHKMVYDEWLPVVLGDKLHAAYNLSADAYNYDEDVDASTSNIMSTVALRFGHSTVPVELYMRDPKTHERIPLTKLQRPYKSVGPRVPIEDDFLSLPVSGQVGPFLSTEIFAYADGEDTVMAAMLFEHGYKVDEEVADSVRNVGLISSFLAKPFIVDVPVLNMRRGRNHGLPGYDTVRSAYHPTGSVFASSEGENNPDGGKCFAADDTGTPDPLECFMVFCRTQEIAETVQSIYGKVDHVDPWLGILLESGKEHVEGGILGPTAAHILAEQFVRTRDGDRFFYPEDLRSFAAETNLQALIQRHHGVQDVPENVFVPFANTDGNSNNNNNAPSPAVTIAPLPAVTGKGEESSVVGVIVTPTSHVIWVVFLLVLANLI</sequence>
<dbReference type="GO" id="GO:0020037">
    <property type="term" value="F:heme binding"/>
    <property type="evidence" value="ECO:0007669"/>
    <property type="project" value="InterPro"/>
</dbReference>
<dbReference type="Gene3D" id="1.10.640.10">
    <property type="entry name" value="Haem peroxidase domain superfamily, animal type"/>
    <property type="match status" value="2"/>
</dbReference>
<dbReference type="Proteomes" id="UP001153069">
    <property type="component" value="Unassembled WGS sequence"/>
</dbReference>
<proteinExistence type="predicted"/>